<comment type="caution">
    <text evidence="1">The sequence shown here is derived from an EMBL/GenBank/DDBJ whole genome shotgun (WGS) entry which is preliminary data.</text>
</comment>
<accession>A0A5J9TTM5</accession>
<dbReference type="Proteomes" id="UP000324897">
    <property type="component" value="Unassembled WGS sequence"/>
</dbReference>
<evidence type="ECO:0000313" key="1">
    <source>
        <dbReference type="EMBL" id="TVU14746.1"/>
    </source>
</evidence>
<dbReference type="EMBL" id="RWGY01000031">
    <property type="protein sequence ID" value="TVU14746.1"/>
    <property type="molecule type" value="Genomic_DNA"/>
</dbReference>
<keyword evidence="2" id="KW-1185">Reference proteome</keyword>
<sequence>MPTVPKINARARTALGLCVFRSNSSQADSNSPRGACKGFIFALEVAEELHEWPEQDTHGRQAVTSLLGVCQQVTPADAWRYEWMREALSALPGRLPAAATEPELNERAGMYMMMKEAATYRGASSGALLINVTYLHEHDECLTASSEFSFVLHLQMLPGDDGV</sequence>
<name>A0A5J9TTM5_9POAL</name>
<evidence type="ECO:0000313" key="2">
    <source>
        <dbReference type="Proteomes" id="UP000324897"/>
    </source>
</evidence>
<reference evidence="1 2" key="1">
    <citation type="journal article" date="2019" name="Sci. Rep.">
        <title>A high-quality genome of Eragrostis curvula grass provides insights into Poaceae evolution and supports new strategies to enhance forage quality.</title>
        <authorList>
            <person name="Carballo J."/>
            <person name="Santos B.A.C.M."/>
            <person name="Zappacosta D."/>
            <person name="Garbus I."/>
            <person name="Selva J.P."/>
            <person name="Gallo C.A."/>
            <person name="Diaz A."/>
            <person name="Albertini E."/>
            <person name="Caccamo M."/>
            <person name="Echenique V."/>
        </authorList>
    </citation>
    <scope>NUCLEOTIDE SEQUENCE [LARGE SCALE GENOMIC DNA]</scope>
    <source>
        <strain evidence="2">cv. Victoria</strain>
        <tissue evidence="1">Leaf</tissue>
    </source>
</reference>
<proteinExistence type="predicted"/>
<organism evidence="1 2">
    <name type="scientific">Eragrostis curvula</name>
    <name type="common">weeping love grass</name>
    <dbReference type="NCBI Taxonomy" id="38414"/>
    <lineage>
        <taxon>Eukaryota</taxon>
        <taxon>Viridiplantae</taxon>
        <taxon>Streptophyta</taxon>
        <taxon>Embryophyta</taxon>
        <taxon>Tracheophyta</taxon>
        <taxon>Spermatophyta</taxon>
        <taxon>Magnoliopsida</taxon>
        <taxon>Liliopsida</taxon>
        <taxon>Poales</taxon>
        <taxon>Poaceae</taxon>
        <taxon>PACMAD clade</taxon>
        <taxon>Chloridoideae</taxon>
        <taxon>Eragrostideae</taxon>
        <taxon>Eragrostidinae</taxon>
        <taxon>Eragrostis</taxon>
    </lineage>
</organism>
<dbReference type="Gramene" id="TVU14746">
    <property type="protein sequence ID" value="TVU14746"/>
    <property type="gene ID" value="EJB05_38237"/>
</dbReference>
<dbReference type="AlphaFoldDB" id="A0A5J9TTM5"/>
<gene>
    <name evidence="1" type="ORF">EJB05_38237</name>
</gene>
<feature type="non-terminal residue" evidence="1">
    <location>
        <position position="1"/>
    </location>
</feature>
<dbReference type="OrthoDB" id="2011998at2759"/>
<protein>
    <submittedName>
        <fullName evidence="1">Uncharacterized protein</fullName>
    </submittedName>
</protein>